<organism evidence="2 3">
    <name type="scientific">Porites evermanni</name>
    <dbReference type="NCBI Taxonomy" id="104178"/>
    <lineage>
        <taxon>Eukaryota</taxon>
        <taxon>Metazoa</taxon>
        <taxon>Cnidaria</taxon>
        <taxon>Anthozoa</taxon>
        <taxon>Hexacorallia</taxon>
        <taxon>Scleractinia</taxon>
        <taxon>Fungiina</taxon>
        <taxon>Poritidae</taxon>
        <taxon>Porites</taxon>
    </lineage>
</organism>
<dbReference type="Proteomes" id="UP001159427">
    <property type="component" value="Unassembled WGS sequence"/>
</dbReference>
<gene>
    <name evidence="2" type="ORF">PEVE_00012416</name>
</gene>
<evidence type="ECO:0000313" key="3">
    <source>
        <dbReference type="Proteomes" id="UP001159427"/>
    </source>
</evidence>
<feature type="domain" description="F-box" evidence="1">
    <location>
        <begin position="1"/>
        <end position="53"/>
    </location>
</feature>
<evidence type="ECO:0000313" key="2">
    <source>
        <dbReference type="EMBL" id="CAH3179495.1"/>
    </source>
</evidence>
<dbReference type="InterPro" id="IPR001810">
    <property type="entry name" value="F-box_dom"/>
</dbReference>
<dbReference type="SUPFAM" id="SSF52047">
    <property type="entry name" value="RNI-like"/>
    <property type="match status" value="1"/>
</dbReference>
<dbReference type="Pfam" id="PF12937">
    <property type="entry name" value="F-box-like"/>
    <property type="match status" value="1"/>
</dbReference>
<keyword evidence="3" id="KW-1185">Reference proteome</keyword>
<name>A0ABN8RJC1_9CNID</name>
<dbReference type="InterPro" id="IPR032675">
    <property type="entry name" value="LRR_dom_sf"/>
</dbReference>
<dbReference type="PROSITE" id="PS50181">
    <property type="entry name" value="FBOX"/>
    <property type="match status" value="1"/>
</dbReference>
<dbReference type="SUPFAM" id="SSF81383">
    <property type="entry name" value="F-box domain"/>
    <property type="match status" value="1"/>
</dbReference>
<dbReference type="Gene3D" id="3.80.10.10">
    <property type="entry name" value="Ribonuclease Inhibitor"/>
    <property type="match status" value="1"/>
</dbReference>
<evidence type="ECO:0000259" key="1">
    <source>
        <dbReference type="PROSITE" id="PS50181"/>
    </source>
</evidence>
<accession>A0ABN8RJC1</accession>
<comment type="caution">
    <text evidence="2">The sequence shown here is derived from an EMBL/GenBank/DDBJ whole genome shotgun (WGS) entry which is preliminary data.</text>
</comment>
<dbReference type="EMBL" id="CALNXI010001910">
    <property type="protein sequence ID" value="CAH3179495.1"/>
    <property type="molecule type" value="Genomic_DNA"/>
</dbReference>
<dbReference type="SMART" id="SM00256">
    <property type="entry name" value="FBOX"/>
    <property type="match status" value="1"/>
</dbReference>
<dbReference type="InterPro" id="IPR036047">
    <property type="entry name" value="F-box-like_dom_sf"/>
</dbReference>
<protein>
    <recommendedName>
        <fullName evidence="1">F-box domain-containing protein</fullName>
    </recommendedName>
</protein>
<reference evidence="2 3" key="1">
    <citation type="submission" date="2022-05" db="EMBL/GenBank/DDBJ databases">
        <authorList>
            <consortium name="Genoscope - CEA"/>
            <person name="William W."/>
        </authorList>
    </citation>
    <scope>NUCLEOTIDE SEQUENCE [LARGE SCALE GENOMIC DNA]</scope>
</reference>
<proteinExistence type="predicted"/>
<sequence>MDSLPQSIILNIFSYLPYKFVRKTASLVCKVWLQISQDKSLIKYARDTEFSKVKAQNSSKETVDNFRQAVKWRPCLFQSIDLSGASTNWSTFCEIVENCTRLTVLNMARMQGGLSEYPVIRAINIWELNLSETKLDDSHLVFITESISSLGILNVCRCENLTDTRINNASFDSLRFLGLAHCKVGVDSIICAIQKHEIFAMCVEGVTLSRDDISHLLDLFPDLAEIGIPAVCGLPQGTVSSEALQPLCFYCLSSPLNTV</sequence>